<dbReference type="CDD" id="cd11304">
    <property type="entry name" value="Cadherin_repeat"/>
    <property type="match status" value="5"/>
</dbReference>
<feature type="domain" description="Cadherin" evidence="10">
    <location>
        <begin position="174"/>
        <end position="270"/>
    </location>
</feature>
<protein>
    <recommendedName>
        <fullName evidence="10">Cadherin domain-containing protein</fullName>
    </recommendedName>
</protein>
<feature type="transmembrane region" description="Helical" evidence="9">
    <location>
        <begin position="897"/>
        <end position="919"/>
    </location>
</feature>
<dbReference type="InterPro" id="IPR015919">
    <property type="entry name" value="Cadherin-like_sf"/>
</dbReference>
<dbReference type="SUPFAM" id="SSF49313">
    <property type="entry name" value="Cadherin-like"/>
    <property type="match status" value="6"/>
</dbReference>
<keyword evidence="6 9" id="KW-1133">Transmembrane helix</keyword>
<comment type="subcellular location">
    <subcellularLocation>
        <location evidence="1">Membrane</location>
    </subcellularLocation>
</comment>
<gene>
    <name evidence="11" type="ORF">ACJMK2_037043</name>
</gene>
<dbReference type="PROSITE" id="PS50268">
    <property type="entry name" value="CADHERIN_2"/>
    <property type="match status" value="5"/>
</dbReference>
<dbReference type="GO" id="GO:0007155">
    <property type="term" value="P:cell adhesion"/>
    <property type="evidence" value="ECO:0007669"/>
    <property type="project" value="UniProtKB-KW"/>
</dbReference>
<feature type="domain" description="Cadherin" evidence="10">
    <location>
        <begin position="570"/>
        <end position="674"/>
    </location>
</feature>
<feature type="domain" description="Cadherin" evidence="10">
    <location>
        <begin position="783"/>
        <end position="888"/>
    </location>
</feature>
<evidence type="ECO:0000256" key="1">
    <source>
        <dbReference type="ARBA" id="ARBA00004370"/>
    </source>
</evidence>
<evidence type="ECO:0000256" key="6">
    <source>
        <dbReference type="ARBA" id="ARBA00022989"/>
    </source>
</evidence>
<keyword evidence="2 9" id="KW-0812">Transmembrane</keyword>
<evidence type="ECO:0000256" key="3">
    <source>
        <dbReference type="ARBA" id="ARBA00022737"/>
    </source>
</evidence>
<dbReference type="SMART" id="SM00112">
    <property type="entry name" value="CA"/>
    <property type="match status" value="6"/>
</dbReference>
<keyword evidence="7 9" id="KW-0472">Membrane</keyword>
<feature type="domain" description="Cadherin" evidence="10">
    <location>
        <begin position="675"/>
        <end position="782"/>
    </location>
</feature>
<dbReference type="AlphaFoldDB" id="A0ABD3WJ15"/>
<evidence type="ECO:0000256" key="7">
    <source>
        <dbReference type="ARBA" id="ARBA00023136"/>
    </source>
</evidence>
<organism evidence="11 12">
    <name type="scientific">Sinanodonta woodiana</name>
    <name type="common">Chinese pond mussel</name>
    <name type="synonym">Anodonta woodiana</name>
    <dbReference type="NCBI Taxonomy" id="1069815"/>
    <lineage>
        <taxon>Eukaryota</taxon>
        <taxon>Metazoa</taxon>
        <taxon>Spiralia</taxon>
        <taxon>Lophotrochozoa</taxon>
        <taxon>Mollusca</taxon>
        <taxon>Bivalvia</taxon>
        <taxon>Autobranchia</taxon>
        <taxon>Heteroconchia</taxon>
        <taxon>Palaeoheterodonta</taxon>
        <taxon>Unionida</taxon>
        <taxon>Unionoidea</taxon>
        <taxon>Unionidae</taxon>
        <taxon>Unioninae</taxon>
        <taxon>Sinanodonta</taxon>
    </lineage>
</organism>
<evidence type="ECO:0000313" key="11">
    <source>
        <dbReference type="EMBL" id="KAL3873969.1"/>
    </source>
</evidence>
<dbReference type="PANTHER" id="PTHR24025">
    <property type="entry name" value="DESMOGLEIN FAMILY MEMBER"/>
    <property type="match status" value="1"/>
</dbReference>
<dbReference type="Proteomes" id="UP001634394">
    <property type="component" value="Unassembled WGS sequence"/>
</dbReference>
<evidence type="ECO:0000256" key="9">
    <source>
        <dbReference type="SAM" id="Phobius"/>
    </source>
</evidence>
<dbReference type="GO" id="GO:0016020">
    <property type="term" value="C:membrane"/>
    <property type="evidence" value="ECO:0007669"/>
    <property type="project" value="UniProtKB-SubCell"/>
</dbReference>
<evidence type="ECO:0000256" key="8">
    <source>
        <dbReference type="PROSITE-ProRule" id="PRU00043"/>
    </source>
</evidence>
<reference evidence="11 12" key="1">
    <citation type="submission" date="2024-11" db="EMBL/GenBank/DDBJ databases">
        <title>Chromosome-level genome assembly of the freshwater bivalve Anodonta woodiana.</title>
        <authorList>
            <person name="Chen X."/>
        </authorList>
    </citation>
    <scope>NUCLEOTIDE SEQUENCE [LARGE SCALE GENOMIC DNA]</scope>
    <source>
        <strain evidence="11">MN2024</strain>
        <tissue evidence="11">Gills</tissue>
    </source>
</reference>
<name>A0ABD3WJ15_SINWO</name>
<proteinExistence type="predicted"/>
<dbReference type="InterPro" id="IPR002126">
    <property type="entry name" value="Cadherin-like_dom"/>
</dbReference>
<sequence>MDNNTADVLNVTMMTNTPYFTYDSNTRIIKVASSLPGSIGVNELVFLVSDPYSQTSTGTFTITVSNVAPVIHSLPNSILIIETTKNETLLHSINVTDTSTNITCSMMTTGLPFLIKKITNTTQWGIYLKNNPALDASTRPVYNLNISCDDGIAVVTGIFIVNITDNIPPTFTNLASSNNASLTTALNAGYVLYIVSATDAENDTLTFNLTCIPSACPFNISSSSGMIMLSQDLDGHPVFAYRVFVYVYDGNTLVGPGVINVTINETIPYFTNLPSNMTINEAETAGNLLYTLNFTDDNPDDILNVTLKTSTTFFTYDSSTYKIRVNSNLARARGINVLVFEVSDDYSQTSTGTFTVTVTNMVPVIHNLPSSSSLIETTYAQKLLGVINITDVDLTLINCSLTSSLDPFLVLQIPSQTGWGIYLQSNPNLEFSRQNYYLLNISCTDGEAIVNGTYIVNITENYAPAFTNLNSSTNISILSDKLSGFLVLNLSATDVEGDTLSFNFTCSPSPCPFNMSTTSGSIRTSEDLDLYFNTKYELAVYVSDGHSLTGPGKLNITIKDANEPVVINNMPYLTTINVSENTAIGASVFQVNITDPNTYDNHYFNMTIVPSSGVGCFAVGSADGVVRISSSACMDYETALSLRYNISITASDKRTSDTQLLQVQIVNVNERPVFVNNTYLITTTENVSGTLLPNPIPQLSVIDQDFPDGYKYSLDCGSLNRYFVISNITGRITYAADYDLDNNTLLMTSVVCRIIATDNGGLSGTATISITVNYVNEYPPVFPNELYSFTTPNTSAVGRVVGVVQATDADAGPHGVANYSISGNLSEYFRISDRGVITVAMSLLHFNEFDVIRLIANAIDGGGLSVTAIVFVTIGGPEDSVSFNGPYRSFIQDSRNIAWLIASLVVLIAIIGTIAALMVRNLRSSSSYRIKNLTPKRQS</sequence>
<dbReference type="PANTHER" id="PTHR24025:SF31">
    <property type="entry name" value="NEURAL-CADHERIN"/>
    <property type="match status" value="1"/>
</dbReference>
<dbReference type="PRINTS" id="PR00205">
    <property type="entry name" value="CADHERIN"/>
</dbReference>
<dbReference type="GO" id="GO:0005509">
    <property type="term" value="F:calcium ion binding"/>
    <property type="evidence" value="ECO:0007669"/>
    <property type="project" value="UniProtKB-UniRule"/>
</dbReference>
<keyword evidence="4 8" id="KW-0106">Calcium</keyword>
<dbReference type="EMBL" id="JBJQND010000006">
    <property type="protein sequence ID" value="KAL3873969.1"/>
    <property type="molecule type" value="Genomic_DNA"/>
</dbReference>
<evidence type="ECO:0000256" key="5">
    <source>
        <dbReference type="ARBA" id="ARBA00022889"/>
    </source>
</evidence>
<keyword evidence="3" id="KW-0677">Repeat</keyword>
<dbReference type="Pfam" id="PF00028">
    <property type="entry name" value="Cadherin"/>
    <property type="match status" value="2"/>
</dbReference>
<dbReference type="InterPro" id="IPR050971">
    <property type="entry name" value="Cadherin-domain_protein"/>
</dbReference>
<accession>A0ABD3WJ15</accession>
<feature type="domain" description="Cadherin" evidence="10">
    <location>
        <begin position="469"/>
        <end position="573"/>
    </location>
</feature>
<evidence type="ECO:0000313" key="12">
    <source>
        <dbReference type="Proteomes" id="UP001634394"/>
    </source>
</evidence>
<evidence type="ECO:0000256" key="2">
    <source>
        <dbReference type="ARBA" id="ARBA00022692"/>
    </source>
</evidence>
<evidence type="ECO:0000259" key="10">
    <source>
        <dbReference type="PROSITE" id="PS50268"/>
    </source>
</evidence>
<comment type="caution">
    <text evidence="11">The sequence shown here is derived from an EMBL/GenBank/DDBJ whole genome shotgun (WGS) entry which is preliminary data.</text>
</comment>
<dbReference type="Gene3D" id="2.60.40.60">
    <property type="entry name" value="Cadherins"/>
    <property type="match status" value="6"/>
</dbReference>
<keyword evidence="12" id="KW-1185">Reference proteome</keyword>
<evidence type="ECO:0000256" key="4">
    <source>
        <dbReference type="ARBA" id="ARBA00022837"/>
    </source>
</evidence>
<keyword evidence="5" id="KW-0130">Cell adhesion</keyword>